<sequence>MADRTPAGHLRRPTVWWDRLSALSDTVLLGLLVALCAVPVLTLPAGFAAACAVIARWREGDSPALLPVFRDTLADGLRRHLLAGVAFVAASLLLALNLSLLLDLSLPGGAVLRWLVAGVSLCAFTLLTLTAAVAGATGRGWLSAVRAAYGKAVLGPGAFLLLATAHVVAGVLVWTLPPLALVVAGPLALAATAASLREEP</sequence>
<gene>
    <name evidence="2" type="ORF">HNR67_007357</name>
</gene>
<organism evidence="2 3">
    <name type="scientific">Crossiella cryophila</name>
    <dbReference type="NCBI Taxonomy" id="43355"/>
    <lineage>
        <taxon>Bacteria</taxon>
        <taxon>Bacillati</taxon>
        <taxon>Actinomycetota</taxon>
        <taxon>Actinomycetes</taxon>
        <taxon>Pseudonocardiales</taxon>
        <taxon>Pseudonocardiaceae</taxon>
        <taxon>Crossiella</taxon>
    </lineage>
</organism>
<dbReference type="Proteomes" id="UP000533598">
    <property type="component" value="Unassembled WGS sequence"/>
</dbReference>
<proteinExistence type="predicted"/>
<dbReference type="AlphaFoldDB" id="A0A7W7CHF0"/>
<accession>A0A7W7CHF0</accession>
<keyword evidence="3" id="KW-1185">Reference proteome</keyword>
<name>A0A7W7CHF0_9PSEU</name>
<protein>
    <submittedName>
        <fullName evidence="2">Putative membrane protein YesL</fullName>
    </submittedName>
</protein>
<evidence type="ECO:0000313" key="3">
    <source>
        <dbReference type="Proteomes" id="UP000533598"/>
    </source>
</evidence>
<evidence type="ECO:0000313" key="2">
    <source>
        <dbReference type="EMBL" id="MBB4681239.1"/>
    </source>
</evidence>
<keyword evidence="1" id="KW-1133">Transmembrane helix</keyword>
<evidence type="ECO:0000256" key="1">
    <source>
        <dbReference type="SAM" id="Phobius"/>
    </source>
</evidence>
<feature type="transmembrane region" description="Helical" evidence="1">
    <location>
        <begin position="27"/>
        <end position="55"/>
    </location>
</feature>
<feature type="transmembrane region" description="Helical" evidence="1">
    <location>
        <begin position="179"/>
        <end position="196"/>
    </location>
</feature>
<feature type="transmembrane region" description="Helical" evidence="1">
    <location>
        <begin position="80"/>
        <end position="102"/>
    </location>
</feature>
<dbReference type="EMBL" id="JACHMH010000001">
    <property type="protein sequence ID" value="MBB4681239.1"/>
    <property type="molecule type" value="Genomic_DNA"/>
</dbReference>
<comment type="caution">
    <text evidence="2">The sequence shown here is derived from an EMBL/GenBank/DDBJ whole genome shotgun (WGS) entry which is preliminary data.</text>
</comment>
<feature type="transmembrane region" description="Helical" evidence="1">
    <location>
        <begin position="114"/>
        <end position="136"/>
    </location>
</feature>
<reference evidence="2 3" key="1">
    <citation type="submission" date="2020-08" db="EMBL/GenBank/DDBJ databases">
        <title>Sequencing the genomes of 1000 actinobacteria strains.</title>
        <authorList>
            <person name="Klenk H.-P."/>
        </authorList>
    </citation>
    <scope>NUCLEOTIDE SEQUENCE [LARGE SCALE GENOMIC DNA]</scope>
    <source>
        <strain evidence="2 3">DSM 44230</strain>
    </source>
</reference>
<feature type="transmembrane region" description="Helical" evidence="1">
    <location>
        <begin position="148"/>
        <end position="173"/>
    </location>
</feature>
<keyword evidence="1" id="KW-0812">Transmembrane</keyword>
<keyword evidence="1" id="KW-0472">Membrane</keyword>
<dbReference type="RefSeq" id="WP_185007671.1">
    <property type="nucleotide sequence ID" value="NZ_BAAAUI010000051.1"/>
</dbReference>